<accession>A0A975MR00</accession>
<dbReference type="KEGG" id="mpad:KEF85_05540"/>
<dbReference type="AlphaFoldDB" id="A0A975MR00"/>
<protein>
    <submittedName>
        <fullName evidence="1">Uncharacterized protein</fullName>
    </submittedName>
</protein>
<organism evidence="1 2">
    <name type="scientific">Methylomonas paludis</name>
    <dbReference type="NCBI Taxonomy" id="1173101"/>
    <lineage>
        <taxon>Bacteria</taxon>
        <taxon>Pseudomonadati</taxon>
        <taxon>Pseudomonadota</taxon>
        <taxon>Gammaproteobacteria</taxon>
        <taxon>Methylococcales</taxon>
        <taxon>Methylococcaceae</taxon>
        <taxon>Methylomonas</taxon>
    </lineage>
</organism>
<dbReference type="Proteomes" id="UP000676649">
    <property type="component" value="Chromosome"/>
</dbReference>
<reference evidence="1" key="1">
    <citation type="submission" date="2021-04" db="EMBL/GenBank/DDBJ databases">
        <title>Draft genome sequence data of methanotrophic Methylovulum sp. strain S1L and Methylomonas sp. strain S2AM isolated from boreal lake water columns.</title>
        <authorList>
            <person name="Rissanen A.J."/>
            <person name="Mangayil R."/>
            <person name="Svenning M.M."/>
            <person name="Khanongnuch R."/>
        </authorList>
    </citation>
    <scope>NUCLEOTIDE SEQUENCE</scope>
    <source>
        <strain evidence="1">S2AM</strain>
    </source>
</reference>
<sequence>MADQSPAAAARSGQVIQAGTKRLADFAEIGQPMTAQTAASCFCLSVLADISCVT</sequence>
<evidence type="ECO:0000313" key="1">
    <source>
        <dbReference type="EMBL" id="QWF71921.1"/>
    </source>
</evidence>
<proteinExistence type="predicted"/>
<keyword evidence="2" id="KW-1185">Reference proteome</keyword>
<gene>
    <name evidence="1" type="ORF">KEF85_05540</name>
</gene>
<dbReference type="RefSeq" id="WP_215583763.1">
    <property type="nucleotide sequence ID" value="NZ_CP073754.1"/>
</dbReference>
<evidence type="ECO:0000313" key="2">
    <source>
        <dbReference type="Proteomes" id="UP000676649"/>
    </source>
</evidence>
<name>A0A975MR00_9GAMM</name>
<dbReference type="EMBL" id="CP073754">
    <property type="protein sequence ID" value="QWF71921.1"/>
    <property type="molecule type" value="Genomic_DNA"/>
</dbReference>